<protein>
    <submittedName>
        <fullName evidence="1">Uncharacterized protein</fullName>
    </submittedName>
</protein>
<gene>
    <name evidence="1" type="ORF">RDB_LOCUS49131</name>
</gene>
<reference evidence="1" key="1">
    <citation type="submission" date="2021-01" db="EMBL/GenBank/DDBJ databases">
        <authorList>
            <person name="Kaushik A."/>
        </authorList>
    </citation>
    <scope>NUCLEOTIDE SEQUENCE</scope>
    <source>
        <strain evidence="1">AG3-T5</strain>
    </source>
</reference>
<proteinExistence type="predicted"/>
<name>A0A8H3AF74_9AGAM</name>
<organism evidence="1 2">
    <name type="scientific">Rhizoctonia solani</name>
    <dbReference type="NCBI Taxonomy" id="456999"/>
    <lineage>
        <taxon>Eukaryota</taxon>
        <taxon>Fungi</taxon>
        <taxon>Dikarya</taxon>
        <taxon>Basidiomycota</taxon>
        <taxon>Agaricomycotina</taxon>
        <taxon>Agaricomycetes</taxon>
        <taxon>Cantharellales</taxon>
        <taxon>Ceratobasidiaceae</taxon>
        <taxon>Rhizoctonia</taxon>
    </lineage>
</organism>
<dbReference type="AlphaFoldDB" id="A0A8H3AF74"/>
<comment type="caution">
    <text evidence="1">The sequence shown here is derived from an EMBL/GenBank/DDBJ whole genome shotgun (WGS) entry which is preliminary data.</text>
</comment>
<dbReference type="EMBL" id="CAJMWW010000077">
    <property type="protein sequence ID" value="CAE6422819.1"/>
    <property type="molecule type" value="Genomic_DNA"/>
</dbReference>
<evidence type="ECO:0000313" key="2">
    <source>
        <dbReference type="Proteomes" id="UP000663841"/>
    </source>
</evidence>
<accession>A0A8H3AF74</accession>
<sequence>MSGNNGQVNGVNNGQPRRYRLLEGGEHIDDLNIPWLERFTTFCQRVSFEPNWIGECNDTAAGNEAWTARLKVNEHMLNVTGQGRTLQEAKAQLVRQLEELQHKFLHRPLHPEYTPFANGNAHVNGGPAHANGI</sequence>
<evidence type="ECO:0000313" key="1">
    <source>
        <dbReference type="EMBL" id="CAE6422819.1"/>
    </source>
</evidence>
<dbReference type="Proteomes" id="UP000663841">
    <property type="component" value="Unassembled WGS sequence"/>
</dbReference>